<dbReference type="AlphaFoldDB" id="A0A7S4IX90"/>
<reference evidence="3" key="1">
    <citation type="submission" date="2021-01" db="EMBL/GenBank/DDBJ databases">
        <authorList>
            <person name="Corre E."/>
            <person name="Pelletier E."/>
            <person name="Niang G."/>
            <person name="Scheremetjew M."/>
            <person name="Finn R."/>
            <person name="Kale V."/>
            <person name="Holt S."/>
            <person name="Cochrane G."/>
            <person name="Meng A."/>
            <person name="Brown T."/>
            <person name="Cohen L."/>
        </authorList>
    </citation>
    <scope>NUCLEOTIDE SEQUENCE</scope>
    <source>
        <strain evidence="3">Isolate 1302-5</strain>
    </source>
</reference>
<feature type="compositionally biased region" description="Polar residues" evidence="2">
    <location>
        <begin position="1"/>
        <end position="17"/>
    </location>
</feature>
<keyword evidence="1" id="KW-0175">Coiled coil</keyword>
<name>A0A7S4IX90_9STRA</name>
<feature type="region of interest" description="Disordered" evidence="2">
    <location>
        <begin position="1"/>
        <end position="55"/>
    </location>
</feature>
<sequence>MGQNISKTVASSLQRASRQNDKAMLKEAAEEASKKRAEAASGKYGGFTDPTASLGGFRRDRGKIWEVEKQQEEFLRQQNRGSEKSTEMSEDLLKFLNEAGPLERRVDKELTSPKLYEELTNEENERRLREEEVSLRKHRRMPLAERLEDLSDAAARNEEEKMALSVNRTTNFSTGEEAEDPTVVRLKDVDLIELLRTDISRGQSTMPYGAEDLPSTEEAAEAYLRDIESTFPEGVVPASGLREDNLSLIKNALKYSAVPILMKEMESADYVGVWKHKVEDLKKLQLRLVGDDELMLVLDKVKRNEGVDAMDQSVLTGTSETSKTKEVERTRASAGKKGKLQGEGMDKTGTDALSPSDSTDDSYVREKDKHGTLKKGRRARGTAAFLEEERKRLKEQAAGANR</sequence>
<feature type="compositionally biased region" description="Basic and acidic residues" evidence="2">
    <location>
        <begin position="362"/>
        <end position="371"/>
    </location>
</feature>
<feature type="compositionally biased region" description="Basic and acidic residues" evidence="2">
    <location>
        <begin position="322"/>
        <end position="331"/>
    </location>
</feature>
<accession>A0A7S4IX90</accession>
<feature type="compositionally biased region" description="Basic and acidic residues" evidence="2">
    <location>
        <begin position="18"/>
        <end position="38"/>
    </location>
</feature>
<feature type="region of interest" description="Disordered" evidence="2">
    <location>
        <begin position="312"/>
        <end position="402"/>
    </location>
</feature>
<feature type="coiled-coil region" evidence="1">
    <location>
        <begin position="121"/>
        <end position="167"/>
    </location>
</feature>
<evidence type="ECO:0000313" key="3">
    <source>
        <dbReference type="EMBL" id="CAE2242521.1"/>
    </source>
</evidence>
<evidence type="ECO:0000256" key="1">
    <source>
        <dbReference type="SAM" id="Coils"/>
    </source>
</evidence>
<protein>
    <submittedName>
        <fullName evidence="3">Uncharacterized protein</fullName>
    </submittedName>
</protein>
<organism evidence="3">
    <name type="scientific">Odontella aurita</name>
    <dbReference type="NCBI Taxonomy" id="265563"/>
    <lineage>
        <taxon>Eukaryota</taxon>
        <taxon>Sar</taxon>
        <taxon>Stramenopiles</taxon>
        <taxon>Ochrophyta</taxon>
        <taxon>Bacillariophyta</taxon>
        <taxon>Mediophyceae</taxon>
        <taxon>Biddulphiophycidae</taxon>
        <taxon>Eupodiscales</taxon>
        <taxon>Odontellaceae</taxon>
        <taxon>Odontella</taxon>
    </lineage>
</organism>
<gene>
    <name evidence="3" type="ORF">OAUR00152_LOCUS16688</name>
</gene>
<dbReference type="EMBL" id="HBKQ01024467">
    <property type="protein sequence ID" value="CAE2242521.1"/>
    <property type="molecule type" value="Transcribed_RNA"/>
</dbReference>
<evidence type="ECO:0000256" key="2">
    <source>
        <dbReference type="SAM" id="MobiDB-lite"/>
    </source>
</evidence>
<proteinExistence type="predicted"/>